<dbReference type="RefSeq" id="WP_044924916.1">
    <property type="nucleotide sequence ID" value="NZ_CACRSX010000039.1"/>
</dbReference>
<sequence length="161" mass="18429">MKDRKMPFLGIGAASIVLVLAMVCLAVFAALTLSSAKGDHTLSKKNLERTSAFYQASNAANEQVGAIDEKLWKLYRRSKDKKDYMKRVGRSFTKSKGISYNKKEKTIAFQESISDTQQLSVKLQIYYPEKKNDLCYEVIKWKKEAVGAWKKDDFLPVYRNK</sequence>
<evidence type="ECO:0000313" key="2">
    <source>
        <dbReference type="Proteomes" id="UP000095598"/>
    </source>
</evidence>
<name>A0A173SNV6_ANAHA</name>
<accession>A0A173SNV6</accession>
<organism evidence="1 2">
    <name type="scientific">Anaerostipes hadrus</name>
    <dbReference type="NCBI Taxonomy" id="649756"/>
    <lineage>
        <taxon>Bacteria</taxon>
        <taxon>Bacillati</taxon>
        <taxon>Bacillota</taxon>
        <taxon>Clostridia</taxon>
        <taxon>Lachnospirales</taxon>
        <taxon>Lachnospiraceae</taxon>
        <taxon>Anaerostipes</taxon>
    </lineage>
</organism>
<reference evidence="1 2" key="1">
    <citation type="submission" date="2015-09" db="EMBL/GenBank/DDBJ databases">
        <authorList>
            <consortium name="Pathogen Informatics"/>
        </authorList>
    </citation>
    <scope>NUCLEOTIDE SEQUENCE [LARGE SCALE GENOMIC DNA]</scope>
    <source>
        <strain evidence="1 2">2789STDY5608868</strain>
    </source>
</reference>
<proteinExistence type="predicted"/>
<dbReference type="AlphaFoldDB" id="A0A173SNV6"/>
<evidence type="ECO:0000313" key="1">
    <source>
        <dbReference type="EMBL" id="CUM92172.1"/>
    </source>
</evidence>
<gene>
    <name evidence="1" type="ORF">ERS852425_01472</name>
</gene>
<dbReference type="Proteomes" id="UP000095598">
    <property type="component" value="Unassembled WGS sequence"/>
</dbReference>
<dbReference type="EMBL" id="CYXT01000009">
    <property type="protein sequence ID" value="CUM92172.1"/>
    <property type="molecule type" value="Genomic_DNA"/>
</dbReference>
<protein>
    <submittedName>
        <fullName evidence="1">Uncharacterized protein</fullName>
    </submittedName>
</protein>